<feature type="region of interest" description="Disordered" evidence="1">
    <location>
        <begin position="50"/>
        <end position="93"/>
    </location>
</feature>
<gene>
    <name evidence="2" type="ORF">PISMIDRAFT_677279</name>
</gene>
<reference evidence="2 3" key="1">
    <citation type="submission" date="2014-04" db="EMBL/GenBank/DDBJ databases">
        <authorList>
            <consortium name="DOE Joint Genome Institute"/>
            <person name="Kuo A."/>
            <person name="Kohler A."/>
            <person name="Costa M.D."/>
            <person name="Nagy L.G."/>
            <person name="Floudas D."/>
            <person name="Copeland A."/>
            <person name="Barry K.W."/>
            <person name="Cichocki N."/>
            <person name="Veneault-Fourrey C."/>
            <person name="LaButti K."/>
            <person name="Lindquist E.A."/>
            <person name="Lipzen A."/>
            <person name="Lundell T."/>
            <person name="Morin E."/>
            <person name="Murat C."/>
            <person name="Sun H."/>
            <person name="Tunlid A."/>
            <person name="Henrissat B."/>
            <person name="Grigoriev I.V."/>
            <person name="Hibbett D.S."/>
            <person name="Martin F."/>
            <person name="Nordberg H.P."/>
            <person name="Cantor M.N."/>
            <person name="Hua S.X."/>
        </authorList>
    </citation>
    <scope>NUCLEOTIDE SEQUENCE [LARGE SCALE GENOMIC DNA]</scope>
    <source>
        <strain evidence="2 3">441</strain>
    </source>
</reference>
<accession>A0A0C9ZH01</accession>
<name>A0A0C9ZH01_9AGAM</name>
<dbReference type="EMBL" id="KN833709">
    <property type="protein sequence ID" value="KIK25284.1"/>
    <property type="molecule type" value="Genomic_DNA"/>
</dbReference>
<evidence type="ECO:0000313" key="2">
    <source>
        <dbReference type="EMBL" id="KIK25284.1"/>
    </source>
</evidence>
<feature type="compositionally biased region" description="Basic and acidic residues" evidence="1">
    <location>
        <begin position="82"/>
        <end position="93"/>
    </location>
</feature>
<proteinExistence type="predicted"/>
<keyword evidence="3" id="KW-1185">Reference proteome</keyword>
<evidence type="ECO:0000256" key="1">
    <source>
        <dbReference type="SAM" id="MobiDB-lite"/>
    </source>
</evidence>
<evidence type="ECO:0000313" key="3">
    <source>
        <dbReference type="Proteomes" id="UP000054018"/>
    </source>
</evidence>
<protein>
    <submittedName>
        <fullName evidence="2">Uncharacterized protein</fullName>
    </submittedName>
</protein>
<organism evidence="2 3">
    <name type="scientific">Pisolithus microcarpus 441</name>
    <dbReference type="NCBI Taxonomy" id="765257"/>
    <lineage>
        <taxon>Eukaryota</taxon>
        <taxon>Fungi</taxon>
        <taxon>Dikarya</taxon>
        <taxon>Basidiomycota</taxon>
        <taxon>Agaricomycotina</taxon>
        <taxon>Agaricomycetes</taxon>
        <taxon>Agaricomycetidae</taxon>
        <taxon>Boletales</taxon>
        <taxon>Sclerodermatineae</taxon>
        <taxon>Pisolithaceae</taxon>
        <taxon>Pisolithus</taxon>
    </lineage>
</organism>
<reference evidence="3" key="2">
    <citation type="submission" date="2015-01" db="EMBL/GenBank/DDBJ databases">
        <title>Evolutionary Origins and Diversification of the Mycorrhizal Mutualists.</title>
        <authorList>
            <consortium name="DOE Joint Genome Institute"/>
            <consortium name="Mycorrhizal Genomics Consortium"/>
            <person name="Kohler A."/>
            <person name="Kuo A."/>
            <person name="Nagy L.G."/>
            <person name="Floudas D."/>
            <person name="Copeland A."/>
            <person name="Barry K.W."/>
            <person name="Cichocki N."/>
            <person name="Veneault-Fourrey C."/>
            <person name="LaButti K."/>
            <person name="Lindquist E.A."/>
            <person name="Lipzen A."/>
            <person name="Lundell T."/>
            <person name="Morin E."/>
            <person name="Murat C."/>
            <person name="Riley R."/>
            <person name="Ohm R."/>
            <person name="Sun H."/>
            <person name="Tunlid A."/>
            <person name="Henrissat B."/>
            <person name="Grigoriev I.V."/>
            <person name="Hibbett D.S."/>
            <person name="Martin F."/>
        </authorList>
    </citation>
    <scope>NUCLEOTIDE SEQUENCE [LARGE SCALE GENOMIC DNA]</scope>
    <source>
        <strain evidence="3">441</strain>
    </source>
</reference>
<dbReference type="Proteomes" id="UP000054018">
    <property type="component" value="Unassembled WGS sequence"/>
</dbReference>
<dbReference type="HOGENOM" id="CLU_2400523_0_0_1"/>
<dbReference type="AlphaFoldDB" id="A0A0C9ZH01"/>
<sequence length="93" mass="10596">METNIRTATLHSRSLYFTPPLRNMFLNDEGMWPPANLTRVGTREEYIKVSRRARTSSGDEEGTGGDTNCDLRPLRNGNRNHPVGEGKYSRKRS</sequence>